<sequence>MRPHRANDAACDRRRNGHKHCDAGATVDRPLEAWRTLDRERIGPDVVATIRRALFDSVAIHDGRWPGVRRGDAASAVGVAVRVLRRPGLPSPVCDIAMSAVLVHAVTGDPAAALVLAHGLQRLARGRRDAARLNGRARLWAAGASRGPPDSRA</sequence>
<dbReference type="EMBL" id="BJZT01000003">
    <property type="protein sequence ID" value="GEO97871.1"/>
    <property type="molecule type" value="Genomic_DNA"/>
</dbReference>
<gene>
    <name evidence="1" type="ORF">MHA02_02590</name>
</gene>
<dbReference type="AlphaFoldDB" id="A0A512IJM0"/>
<reference evidence="1 2" key="1">
    <citation type="submission" date="2019-07" db="EMBL/GenBank/DDBJ databases">
        <title>Whole genome shotgun sequence of Methylobacterium haplocladii NBRC 107714.</title>
        <authorList>
            <person name="Hosoyama A."/>
            <person name="Uohara A."/>
            <person name="Ohji S."/>
            <person name="Ichikawa N."/>
        </authorList>
    </citation>
    <scope>NUCLEOTIDE SEQUENCE [LARGE SCALE GENOMIC DNA]</scope>
    <source>
        <strain evidence="1 2">NBRC 107714</strain>
    </source>
</reference>
<accession>A0A512IJM0</accession>
<keyword evidence="2" id="KW-1185">Reference proteome</keyword>
<name>A0A512IJM0_9HYPH</name>
<organism evidence="1 2">
    <name type="scientific">Methylobacterium haplocladii</name>
    <dbReference type="NCBI Taxonomy" id="1176176"/>
    <lineage>
        <taxon>Bacteria</taxon>
        <taxon>Pseudomonadati</taxon>
        <taxon>Pseudomonadota</taxon>
        <taxon>Alphaproteobacteria</taxon>
        <taxon>Hyphomicrobiales</taxon>
        <taxon>Methylobacteriaceae</taxon>
        <taxon>Methylobacterium</taxon>
    </lineage>
</organism>
<dbReference type="RefSeq" id="WP_147076172.1">
    <property type="nucleotide sequence ID" value="NZ_BJZT01000003.1"/>
</dbReference>
<proteinExistence type="predicted"/>
<evidence type="ECO:0000313" key="1">
    <source>
        <dbReference type="EMBL" id="GEO97871.1"/>
    </source>
</evidence>
<evidence type="ECO:0000313" key="2">
    <source>
        <dbReference type="Proteomes" id="UP000321258"/>
    </source>
</evidence>
<protein>
    <submittedName>
        <fullName evidence="1">Uncharacterized protein</fullName>
    </submittedName>
</protein>
<dbReference type="Proteomes" id="UP000321258">
    <property type="component" value="Unassembled WGS sequence"/>
</dbReference>
<comment type="caution">
    <text evidence="1">The sequence shown here is derived from an EMBL/GenBank/DDBJ whole genome shotgun (WGS) entry which is preliminary data.</text>
</comment>